<comment type="caution">
    <text evidence="1">The sequence shown here is derived from an EMBL/GenBank/DDBJ whole genome shotgun (WGS) entry which is preliminary data.</text>
</comment>
<accession>A0AAJ0F5W7</accession>
<protein>
    <submittedName>
        <fullName evidence="1">Uncharacterized protein</fullName>
    </submittedName>
</protein>
<keyword evidence="2" id="KW-1185">Reference proteome</keyword>
<dbReference type="Proteomes" id="UP001239445">
    <property type="component" value="Unassembled WGS sequence"/>
</dbReference>
<reference evidence="1" key="1">
    <citation type="submission" date="2023-06" db="EMBL/GenBank/DDBJ databases">
        <title>Genome-scale phylogeny and comparative genomics of the fungal order Sordariales.</title>
        <authorList>
            <consortium name="Lawrence Berkeley National Laboratory"/>
            <person name="Hensen N."/>
            <person name="Bonometti L."/>
            <person name="Westerberg I."/>
            <person name="Brannstrom I.O."/>
            <person name="Guillou S."/>
            <person name="Cros-Aarteil S."/>
            <person name="Calhoun S."/>
            <person name="Haridas S."/>
            <person name="Kuo A."/>
            <person name="Mondo S."/>
            <person name="Pangilinan J."/>
            <person name="Riley R."/>
            <person name="Labutti K."/>
            <person name="Andreopoulos B."/>
            <person name="Lipzen A."/>
            <person name="Chen C."/>
            <person name="Yanf M."/>
            <person name="Daum C."/>
            <person name="Ng V."/>
            <person name="Clum A."/>
            <person name="Steindorff A."/>
            <person name="Ohm R."/>
            <person name="Martin F."/>
            <person name="Silar P."/>
            <person name="Natvig D."/>
            <person name="Lalanne C."/>
            <person name="Gautier V."/>
            <person name="Ament-Velasquez S.L."/>
            <person name="Kruys A."/>
            <person name="Hutchinson M.I."/>
            <person name="Powell A.J."/>
            <person name="Barry K."/>
            <person name="Miller A.N."/>
            <person name="Grigoriev I.V."/>
            <person name="Debuchy R."/>
            <person name="Gladieux P."/>
            <person name="Thoren M.H."/>
            <person name="Johannesson H."/>
        </authorList>
    </citation>
    <scope>NUCLEOTIDE SEQUENCE</scope>
    <source>
        <strain evidence="1">PSN4</strain>
    </source>
</reference>
<dbReference type="AlphaFoldDB" id="A0AAJ0F5W7"/>
<sequence length="340" mass="38593">MAVPISQLICEQSTNPVKFTGFTTGTDKKWAKDFHPITKLIVHTTLGPDDQTVYADWDAVLPPLADDELRMSKLALRPNQRRWRLETEEDCGVWFHTEVSNIVLPACNDHPAVLQTCQSKPPSTTEKIPEIVDVVYALADARLEKRPLAIGEWKRNLIKFQAWQSANLGASGNQINLSRELRGYAVKYECPQVFCFDGQYLLLLQFRATTPEDLKGKDCEVDCWVLPRINPAQGCALRYGFYRLLAQGFRRCQGLSGRSVFINGFAPELREWFSGLPVFRDMQGRLSYKHPQDTDVGVFHRELNVDNGSFYWCYNGQPLLDDNGVVTQDTEPTWGFPEAG</sequence>
<name>A0AAJ0F5W7_9PEZI</name>
<gene>
    <name evidence="1" type="ORF">QBC47DRAFT_455736</name>
</gene>
<dbReference type="EMBL" id="MU839855">
    <property type="protein sequence ID" value="KAK1749610.1"/>
    <property type="molecule type" value="Genomic_DNA"/>
</dbReference>
<proteinExistence type="predicted"/>
<organism evidence="1 2">
    <name type="scientific">Echria macrotheca</name>
    <dbReference type="NCBI Taxonomy" id="438768"/>
    <lineage>
        <taxon>Eukaryota</taxon>
        <taxon>Fungi</taxon>
        <taxon>Dikarya</taxon>
        <taxon>Ascomycota</taxon>
        <taxon>Pezizomycotina</taxon>
        <taxon>Sordariomycetes</taxon>
        <taxon>Sordariomycetidae</taxon>
        <taxon>Sordariales</taxon>
        <taxon>Schizotheciaceae</taxon>
        <taxon>Echria</taxon>
    </lineage>
</organism>
<evidence type="ECO:0000313" key="1">
    <source>
        <dbReference type="EMBL" id="KAK1749610.1"/>
    </source>
</evidence>
<evidence type="ECO:0000313" key="2">
    <source>
        <dbReference type="Proteomes" id="UP001239445"/>
    </source>
</evidence>